<dbReference type="EMBL" id="JACVVK020000170">
    <property type="protein sequence ID" value="KAK7487015.1"/>
    <property type="molecule type" value="Genomic_DNA"/>
</dbReference>
<organism evidence="2 3">
    <name type="scientific">Batillaria attramentaria</name>
    <dbReference type="NCBI Taxonomy" id="370345"/>
    <lineage>
        <taxon>Eukaryota</taxon>
        <taxon>Metazoa</taxon>
        <taxon>Spiralia</taxon>
        <taxon>Lophotrochozoa</taxon>
        <taxon>Mollusca</taxon>
        <taxon>Gastropoda</taxon>
        <taxon>Caenogastropoda</taxon>
        <taxon>Sorbeoconcha</taxon>
        <taxon>Cerithioidea</taxon>
        <taxon>Batillariidae</taxon>
        <taxon>Batillaria</taxon>
    </lineage>
</organism>
<sequence>THKDRPNIATTLPPVTPSPVPASQQTTLRADLMLIAVSRLMAVIPTASTTTPLLRTRKYLESVSALSKSRSAKGRVSHMFYAREHDDLHCREAELIHYSFFYAGPLLSAGRTHVVCRVVTRSKTP</sequence>
<evidence type="ECO:0000313" key="3">
    <source>
        <dbReference type="Proteomes" id="UP001519460"/>
    </source>
</evidence>
<feature type="region of interest" description="Disordered" evidence="1">
    <location>
        <begin position="1"/>
        <end position="22"/>
    </location>
</feature>
<dbReference type="Proteomes" id="UP001519460">
    <property type="component" value="Unassembled WGS sequence"/>
</dbReference>
<keyword evidence="3" id="KW-1185">Reference proteome</keyword>
<name>A0ABD0KJS6_9CAEN</name>
<gene>
    <name evidence="2" type="ORF">BaRGS_00021685</name>
</gene>
<reference evidence="2 3" key="1">
    <citation type="journal article" date="2023" name="Sci. Data">
        <title>Genome assembly of the Korean intertidal mud-creeper Batillaria attramentaria.</title>
        <authorList>
            <person name="Patra A.K."/>
            <person name="Ho P.T."/>
            <person name="Jun S."/>
            <person name="Lee S.J."/>
            <person name="Kim Y."/>
            <person name="Won Y.J."/>
        </authorList>
    </citation>
    <scope>NUCLEOTIDE SEQUENCE [LARGE SCALE GENOMIC DNA]</scope>
    <source>
        <strain evidence="2">Wonlab-2016</strain>
    </source>
</reference>
<evidence type="ECO:0000256" key="1">
    <source>
        <dbReference type="SAM" id="MobiDB-lite"/>
    </source>
</evidence>
<feature type="non-terminal residue" evidence="2">
    <location>
        <position position="125"/>
    </location>
</feature>
<evidence type="ECO:0000313" key="2">
    <source>
        <dbReference type="EMBL" id="KAK7487015.1"/>
    </source>
</evidence>
<comment type="caution">
    <text evidence="2">The sequence shown here is derived from an EMBL/GenBank/DDBJ whole genome shotgun (WGS) entry which is preliminary data.</text>
</comment>
<protein>
    <submittedName>
        <fullName evidence="2">Uncharacterized protein</fullName>
    </submittedName>
</protein>
<dbReference type="AlphaFoldDB" id="A0ABD0KJS6"/>
<feature type="non-terminal residue" evidence="2">
    <location>
        <position position="1"/>
    </location>
</feature>
<proteinExistence type="predicted"/>
<accession>A0ABD0KJS6</accession>